<protein>
    <submittedName>
        <fullName evidence="7">Sodium:proton antiporter</fullName>
    </submittedName>
</protein>
<dbReference type="InterPro" id="IPR004670">
    <property type="entry name" value="NhaA"/>
</dbReference>
<feature type="transmembrane region" description="Helical" evidence="6">
    <location>
        <begin position="78"/>
        <end position="103"/>
    </location>
</feature>
<feature type="transmembrane region" description="Helical" evidence="6">
    <location>
        <begin position="285"/>
        <end position="304"/>
    </location>
</feature>
<feature type="transmembrane region" description="Helical" evidence="6">
    <location>
        <begin position="358"/>
        <end position="375"/>
    </location>
</feature>
<keyword evidence="2" id="KW-1003">Cell membrane</keyword>
<organism evidence="7 8">
    <name type="scientific">Candidatus Magasanikbacteria bacterium CG_4_9_14_0_2_um_filter_42_11</name>
    <dbReference type="NCBI Taxonomy" id="1974643"/>
    <lineage>
        <taxon>Bacteria</taxon>
        <taxon>Candidatus Magasanikiibacteriota</taxon>
    </lineage>
</organism>
<reference evidence="8" key="1">
    <citation type="submission" date="2017-09" db="EMBL/GenBank/DDBJ databases">
        <title>Depth-based differentiation of microbial function through sediment-hosted aquifers and enrichment of novel symbionts in the deep terrestrial subsurface.</title>
        <authorList>
            <person name="Probst A.J."/>
            <person name="Ladd B."/>
            <person name="Jarett J.K."/>
            <person name="Geller-Mcgrath D.E."/>
            <person name="Sieber C.M.K."/>
            <person name="Emerson J.B."/>
            <person name="Anantharaman K."/>
            <person name="Thomas B.C."/>
            <person name="Malmstrom R."/>
            <person name="Stieglmeier M."/>
            <person name="Klingl A."/>
            <person name="Woyke T."/>
            <person name="Ryan C.M."/>
            <person name="Banfield J.F."/>
        </authorList>
    </citation>
    <scope>NUCLEOTIDE SEQUENCE [LARGE SCALE GENOMIC DNA]</scope>
</reference>
<dbReference type="PANTHER" id="PTHR30341">
    <property type="entry name" value="SODIUM ION/PROTON ANTIPORTER NHAA-RELATED"/>
    <property type="match status" value="1"/>
</dbReference>
<sequence>MQKKVSDFLFKSSGFLILGTLLALVWANLAHESYEGVHHVLHFVVNDIGMAFFFLLVGKEVYESIFLKNGALKGRERASLPIVAVIGGMAVPAGIYILAAVLFDKSDLVGGWAIPCATDIAFSLMVLKFIYPEGKAHPAVIFLMAVAILDDFGGLALIALFYSPTPPNFLIVGGLVGAGLLLGYILRTKFHVRSFWAYLILTGVPSWLGFYFGGLHAALGLLPVIFVMPHAESDLGIFAKEELNRHDTLNEMEHFFKAPVEVVLFFFGLVNAGVVMSSFGIPTAMVGGALIIGKLVGIGLFTVLGVKVLNMRLPERVTLGRDLPVLAMAAAIGFTVALFVAIATGIKGEDLDALKMGALLSFGAFPLTYIMAKIFKVGKFSIKHADITDERTLACGKDPVDAEA</sequence>
<feature type="transmembrane region" description="Helical" evidence="6">
    <location>
        <begin position="325"/>
        <end position="346"/>
    </location>
</feature>
<evidence type="ECO:0000256" key="1">
    <source>
        <dbReference type="ARBA" id="ARBA00004429"/>
    </source>
</evidence>
<evidence type="ECO:0000313" key="7">
    <source>
        <dbReference type="EMBL" id="PJC52366.1"/>
    </source>
</evidence>
<evidence type="ECO:0000313" key="8">
    <source>
        <dbReference type="Proteomes" id="UP000231456"/>
    </source>
</evidence>
<dbReference type="InterPro" id="IPR023171">
    <property type="entry name" value="Na/H_antiporter_dom_sf"/>
</dbReference>
<dbReference type="GO" id="GO:0005886">
    <property type="term" value="C:plasma membrane"/>
    <property type="evidence" value="ECO:0007669"/>
    <property type="project" value="UniProtKB-SubCell"/>
</dbReference>
<keyword evidence="3 6" id="KW-0812">Transmembrane</keyword>
<evidence type="ECO:0000256" key="4">
    <source>
        <dbReference type="ARBA" id="ARBA00022989"/>
    </source>
</evidence>
<dbReference type="GO" id="GO:0006885">
    <property type="term" value="P:regulation of pH"/>
    <property type="evidence" value="ECO:0007669"/>
    <property type="project" value="InterPro"/>
</dbReference>
<dbReference type="Proteomes" id="UP000231456">
    <property type="component" value="Unassembled WGS sequence"/>
</dbReference>
<comment type="caution">
    <text evidence="7">The sequence shown here is derived from an EMBL/GenBank/DDBJ whole genome shotgun (WGS) entry which is preliminary data.</text>
</comment>
<keyword evidence="4 6" id="KW-1133">Transmembrane helix</keyword>
<feature type="transmembrane region" description="Helical" evidence="6">
    <location>
        <begin position="260"/>
        <end position="279"/>
    </location>
</feature>
<evidence type="ECO:0000256" key="6">
    <source>
        <dbReference type="SAM" id="Phobius"/>
    </source>
</evidence>
<evidence type="ECO:0000256" key="2">
    <source>
        <dbReference type="ARBA" id="ARBA00022475"/>
    </source>
</evidence>
<dbReference type="GO" id="GO:0015385">
    <property type="term" value="F:sodium:proton antiporter activity"/>
    <property type="evidence" value="ECO:0007669"/>
    <property type="project" value="TreeGrafter"/>
</dbReference>
<gene>
    <name evidence="7" type="ORF">CO030_03260</name>
</gene>
<name>A0A2M8F9I4_9BACT</name>
<evidence type="ECO:0000256" key="3">
    <source>
        <dbReference type="ARBA" id="ARBA00022692"/>
    </source>
</evidence>
<proteinExistence type="predicted"/>
<comment type="subcellular location">
    <subcellularLocation>
        <location evidence="1">Cell inner membrane</location>
        <topology evidence="1">Multi-pass membrane protein</topology>
    </subcellularLocation>
</comment>
<dbReference type="AlphaFoldDB" id="A0A2M8F9I4"/>
<feature type="transmembrane region" description="Helical" evidence="6">
    <location>
        <begin position="139"/>
        <end position="162"/>
    </location>
</feature>
<evidence type="ECO:0000256" key="5">
    <source>
        <dbReference type="ARBA" id="ARBA00023136"/>
    </source>
</evidence>
<feature type="transmembrane region" description="Helical" evidence="6">
    <location>
        <begin position="168"/>
        <end position="186"/>
    </location>
</feature>
<dbReference type="PANTHER" id="PTHR30341:SF0">
    <property type="entry name" value="NA(+)_H(+) ANTIPORTER NHAA"/>
    <property type="match status" value="1"/>
</dbReference>
<keyword evidence="5 6" id="KW-0472">Membrane</keyword>
<dbReference type="EMBL" id="PFRH01000105">
    <property type="protein sequence ID" value="PJC52366.1"/>
    <property type="molecule type" value="Genomic_DNA"/>
</dbReference>
<feature type="transmembrane region" description="Helical" evidence="6">
    <location>
        <begin position="40"/>
        <end position="57"/>
    </location>
</feature>
<accession>A0A2M8F9I4</accession>
<dbReference type="Pfam" id="PF06965">
    <property type="entry name" value="Na_H_antiport_1"/>
    <property type="match status" value="1"/>
</dbReference>
<dbReference type="Gene3D" id="1.20.1530.10">
    <property type="entry name" value="Na+/H+ antiporter like domain"/>
    <property type="match status" value="1"/>
</dbReference>